<evidence type="ECO:0000313" key="2">
    <source>
        <dbReference type="Proteomes" id="UP000285642"/>
    </source>
</evidence>
<dbReference type="AlphaFoldDB" id="A0A413SSF5"/>
<name>A0A413SSF5_9FIRM</name>
<organism evidence="1 2">
    <name type="scientific">Dorea formicigenerans</name>
    <dbReference type="NCBI Taxonomy" id="39486"/>
    <lineage>
        <taxon>Bacteria</taxon>
        <taxon>Bacillati</taxon>
        <taxon>Bacillota</taxon>
        <taxon>Clostridia</taxon>
        <taxon>Lachnospirales</taxon>
        <taxon>Lachnospiraceae</taxon>
        <taxon>Dorea</taxon>
    </lineage>
</organism>
<gene>
    <name evidence="1" type="ORF">DW924_04830</name>
</gene>
<evidence type="ECO:0000313" key="1">
    <source>
        <dbReference type="EMBL" id="RHA71355.1"/>
    </source>
</evidence>
<dbReference type="RefSeq" id="WP_118364252.1">
    <property type="nucleotide sequence ID" value="NZ_QSFS01000004.1"/>
</dbReference>
<reference evidence="1 2" key="1">
    <citation type="submission" date="2018-08" db="EMBL/GenBank/DDBJ databases">
        <title>A genome reference for cultivated species of the human gut microbiota.</title>
        <authorList>
            <person name="Zou Y."/>
            <person name="Xue W."/>
            <person name="Luo G."/>
        </authorList>
    </citation>
    <scope>NUCLEOTIDE SEQUENCE [LARGE SCALE GENOMIC DNA]</scope>
    <source>
        <strain evidence="1 2">AM42-8</strain>
    </source>
</reference>
<protein>
    <submittedName>
        <fullName evidence="1">Uncharacterized protein</fullName>
    </submittedName>
</protein>
<dbReference type="Proteomes" id="UP000285642">
    <property type="component" value="Unassembled WGS sequence"/>
</dbReference>
<sequence length="140" mass="16497">MYFYEAFGKCNLEVVVHEFLKGAVDSPDINVTEETGAAFCSRVPSYFPINCKDDCHFLPRKKELYCKDYSRLGRDTACMTARENDKVYNNGQRCGGFIDKKEDEFTEILLFWKSQGWYERAKIDRMLDDFEKFYAEIEEI</sequence>
<accession>A0A413SSF5</accession>
<dbReference type="EMBL" id="QSFS01000004">
    <property type="protein sequence ID" value="RHA71355.1"/>
    <property type="molecule type" value="Genomic_DNA"/>
</dbReference>
<comment type="caution">
    <text evidence="1">The sequence shown here is derived from an EMBL/GenBank/DDBJ whole genome shotgun (WGS) entry which is preliminary data.</text>
</comment>
<proteinExistence type="predicted"/>